<proteinExistence type="predicted"/>
<reference evidence="1" key="1">
    <citation type="submission" date="2025-08" db="UniProtKB">
        <authorList>
            <consortium name="Ensembl"/>
        </authorList>
    </citation>
    <scope>IDENTIFICATION</scope>
</reference>
<evidence type="ECO:0000313" key="1">
    <source>
        <dbReference type="Ensembl" id="ENSAZOP00000029085.1"/>
    </source>
</evidence>
<dbReference type="AlphaFoldDB" id="A0A8C0A0W9"/>
<keyword evidence="2" id="KW-1185">Reference proteome</keyword>
<accession>A0A8C0A0W9</accession>
<organism evidence="1 2">
    <name type="scientific">Anas zonorhyncha</name>
    <name type="common">Eastern spot-billed duck</name>
    <dbReference type="NCBI Taxonomy" id="75864"/>
    <lineage>
        <taxon>Eukaryota</taxon>
        <taxon>Metazoa</taxon>
        <taxon>Chordata</taxon>
        <taxon>Craniata</taxon>
        <taxon>Vertebrata</taxon>
        <taxon>Euteleostomi</taxon>
        <taxon>Archelosauria</taxon>
        <taxon>Archosauria</taxon>
        <taxon>Dinosauria</taxon>
        <taxon>Saurischia</taxon>
        <taxon>Theropoda</taxon>
        <taxon>Coelurosauria</taxon>
        <taxon>Aves</taxon>
        <taxon>Neognathae</taxon>
        <taxon>Galloanserae</taxon>
        <taxon>Anseriformes</taxon>
        <taxon>Anatidae</taxon>
        <taxon>Anatinae</taxon>
        <taxon>Anas</taxon>
    </lineage>
</organism>
<reference evidence="1" key="2">
    <citation type="submission" date="2025-09" db="UniProtKB">
        <authorList>
            <consortium name="Ensembl"/>
        </authorList>
    </citation>
    <scope>IDENTIFICATION</scope>
</reference>
<dbReference type="Ensembl" id="ENSAZOT00000031130.1">
    <property type="protein sequence ID" value="ENSAZOP00000029085.1"/>
    <property type="gene ID" value="ENSAZOG00000018251.1"/>
</dbReference>
<dbReference type="Proteomes" id="UP000694549">
    <property type="component" value="Unplaced"/>
</dbReference>
<protein>
    <submittedName>
        <fullName evidence="1">Uncharacterized protein</fullName>
    </submittedName>
</protein>
<name>A0A8C0A0W9_9AVES</name>
<sequence length="83" mass="8922">MPALEKTNGATAVFNTGIFQYQQALANMQLQQHTAFLPPGREERGAPCGQVHQWHCSCPSGCLPQAVDSGQLARRVAQGLKSS</sequence>
<evidence type="ECO:0000313" key="2">
    <source>
        <dbReference type="Proteomes" id="UP000694549"/>
    </source>
</evidence>